<organism evidence="1 2">
    <name type="scientific">Rhodocollybia butyracea</name>
    <dbReference type="NCBI Taxonomy" id="206335"/>
    <lineage>
        <taxon>Eukaryota</taxon>
        <taxon>Fungi</taxon>
        <taxon>Dikarya</taxon>
        <taxon>Basidiomycota</taxon>
        <taxon>Agaricomycotina</taxon>
        <taxon>Agaricomycetes</taxon>
        <taxon>Agaricomycetidae</taxon>
        <taxon>Agaricales</taxon>
        <taxon>Marasmiineae</taxon>
        <taxon>Omphalotaceae</taxon>
        <taxon>Rhodocollybia</taxon>
    </lineage>
</organism>
<reference evidence="1" key="1">
    <citation type="submission" date="2020-11" db="EMBL/GenBank/DDBJ databases">
        <authorList>
            <consortium name="DOE Joint Genome Institute"/>
            <person name="Ahrendt S."/>
            <person name="Riley R."/>
            <person name="Andreopoulos W."/>
            <person name="Labutti K."/>
            <person name="Pangilinan J."/>
            <person name="Ruiz-Duenas F.J."/>
            <person name="Barrasa J.M."/>
            <person name="Sanchez-Garcia M."/>
            <person name="Camarero S."/>
            <person name="Miyauchi S."/>
            <person name="Serrano A."/>
            <person name="Linde D."/>
            <person name="Babiker R."/>
            <person name="Drula E."/>
            <person name="Ayuso-Fernandez I."/>
            <person name="Pacheco R."/>
            <person name="Padilla G."/>
            <person name="Ferreira P."/>
            <person name="Barriuso J."/>
            <person name="Kellner H."/>
            <person name="Castanera R."/>
            <person name="Alfaro M."/>
            <person name="Ramirez L."/>
            <person name="Pisabarro A.G."/>
            <person name="Kuo A."/>
            <person name="Tritt A."/>
            <person name="Lipzen A."/>
            <person name="He G."/>
            <person name="Yan M."/>
            <person name="Ng V."/>
            <person name="Cullen D."/>
            <person name="Martin F."/>
            <person name="Rosso M.-N."/>
            <person name="Henrissat B."/>
            <person name="Hibbett D."/>
            <person name="Martinez A.T."/>
            <person name="Grigoriev I.V."/>
        </authorList>
    </citation>
    <scope>NUCLEOTIDE SEQUENCE</scope>
    <source>
        <strain evidence="1">AH 40177</strain>
    </source>
</reference>
<dbReference type="AlphaFoldDB" id="A0A9P5PNT0"/>
<proteinExistence type="predicted"/>
<evidence type="ECO:0000313" key="1">
    <source>
        <dbReference type="EMBL" id="KAF9066517.1"/>
    </source>
</evidence>
<comment type="caution">
    <text evidence="1">The sequence shown here is derived from an EMBL/GenBank/DDBJ whole genome shotgun (WGS) entry which is preliminary data.</text>
</comment>
<dbReference type="EMBL" id="JADNRY010000086">
    <property type="protein sequence ID" value="KAF9066517.1"/>
    <property type="molecule type" value="Genomic_DNA"/>
</dbReference>
<gene>
    <name evidence="1" type="ORF">BDP27DRAFT_1005696</name>
</gene>
<protein>
    <submittedName>
        <fullName evidence="1">Uncharacterized protein</fullName>
    </submittedName>
</protein>
<keyword evidence="2" id="KW-1185">Reference proteome</keyword>
<name>A0A9P5PNT0_9AGAR</name>
<accession>A0A9P5PNT0</accession>
<sequence>MQIGPSSRCAWSWRISSAKGVNVSCTKINKIAFGRLFEGTRVPRNCFSTFAIHLYCSRFTAMKTSQSALVGFVLRVDGSITWAGYLSFFQPVVYTRSSRLNIRYTYKQAGVIKALYLHPNIYVSLSPWHAALFAGRAHRSVAAWGRVLPCRTPPG</sequence>
<evidence type="ECO:0000313" key="2">
    <source>
        <dbReference type="Proteomes" id="UP000772434"/>
    </source>
</evidence>
<dbReference type="Proteomes" id="UP000772434">
    <property type="component" value="Unassembled WGS sequence"/>
</dbReference>